<feature type="active site" description="Nucleophile" evidence="6">
    <location>
        <position position="428"/>
    </location>
</feature>
<dbReference type="InterPro" id="IPR026585">
    <property type="entry name" value="GlgE"/>
</dbReference>
<dbReference type="GO" id="GO:0004553">
    <property type="term" value="F:hydrolase activity, hydrolyzing O-glycosyl compounds"/>
    <property type="evidence" value="ECO:0007669"/>
    <property type="project" value="InterPro"/>
</dbReference>
<dbReference type="GO" id="GO:0030979">
    <property type="term" value="P:alpha-glucan biosynthetic process"/>
    <property type="evidence" value="ECO:0007669"/>
    <property type="project" value="UniProtKB-UniRule"/>
</dbReference>
<dbReference type="InterPro" id="IPR049171">
    <property type="entry name" value="GLGE_C"/>
</dbReference>
<dbReference type="Gene3D" id="3.20.20.80">
    <property type="entry name" value="Glycosidases"/>
    <property type="match status" value="1"/>
</dbReference>
<dbReference type="InterPro" id="IPR013780">
    <property type="entry name" value="Glyco_hydro_b"/>
</dbReference>
<feature type="site" description="Transition state stabilizer" evidence="6">
    <location>
        <position position="515"/>
    </location>
</feature>
<comment type="catalytic activity">
    <reaction evidence="5 6">
        <text>alpha-maltose 1-phosphate + [(1-&gt;4)-alpha-D-glucosyl](n) = [(1-&gt;4)-alpha-D-glucosyl](n+2) + phosphate</text>
        <dbReference type="Rhea" id="RHEA:42692"/>
        <dbReference type="Rhea" id="RHEA-COMP:9584"/>
        <dbReference type="Rhea" id="RHEA-COMP:10183"/>
        <dbReference type="ChEBI" id="CHEBI:15444"/>
        <dbReference type="ChEBI" id="CHEBI:43474"/>
        <dbReference type="ChEBI" id="CHEBI:63576"/>
        <dbReference type="EC" id="2.4.99.16"/>
    </reaction>
</comment>
<comment type="subunit">
    <text evidence="1 6">Homodimer.</text>
</comment>
<dbReference type="eggNOG" id="COG0366">
    <property type="taxonomic scope" value="Bacteria"/>
</dbReference>
<dbReference type="EC" id="2.4.99.16" evidence="6"/>
<dbReference type="Pfam" id="PF11896">
    <property type="entry name" value="GlgE_dom_N_S"/>
    <property type="match status" value="1"/>
</dbReference>
<dbReference type="KEGG" id="cpb:Cphamn1_0239"/>
<dbReference type="GO" id="GO:0016758">
    <property type="term" value="F:hexosyltransferase activity"/>
    <property type="evidence" value="ECO:0007669"/>
    <property type="project" value="UniProtKB-UniRule"/>
</dbReference>
<feature type="domain" description="Glycosyl hydrolase family 13 catalytic" evidence="7">
    <location>
        <begin position="249"/>
        <end position="580"/>
    </location>
</feature>
<reference evidence="8" key="1">
    <citation type="submission" date="2008-06" db="EMBL/GenBank/DDBJ databases">
        <title>Complete sequence of Chlorobium phaeobacteroides BS1.</title>
        <authorList>
            <consortium name="US DOE Joint Genome Institute"/>
            <person name="Lucas S."/>
            <person name="Copeland A."/>
            <person name="Lapidus A."/>
            <person name="Glavina del Rio T."/>
            <person name="Dalin E."/>
            <person name="Tice H."/>
            <person name="Bruce D."/>
            <person name="Goodwin L."/>
            <person name="Pitluck S."/>
            <person name="Schmutz J."/>
            <person name="Larimer F."/>
            <person name="Land M."/>
            <person name="Hauser L."/>
            <person name="Kyrpides N."/>
            <person name="Ovchinnikova G."/>
            <person name="Li T."/>
            <person name="Liu Z."/>
            <person name="Zhao F."/>
            <person name="Overmann J."/>
            <person name="Bryant D.A."/>
            <person name="Richardson P."/>
        </authorList>
    </citation>
    <scope>NUCLEOTIDE SEQUENCE [LARGE SCALE GENOMIC DNA]</scope>
    <source>
        <strain evidence="8">BS1</strain>
    </source>
</reference>
<sequence>MDYLMSETKNQFFSHHATTSFPYFASGVNLYTIIHMNHTFYQHKPVISSRKFDGRRRVIIDRVSPEIDGGQYPVKRIPGETVRVEADIFTDGADVISAEICYRSASARAWKRSPMIALFNDAWEGEFAVGDPGNYEFTIEAWIDHFQTWRRGLIKKIEAGQDVSLAFRIGAGIVEKAVERASKSDGARMRALISVMTSGDAEEAASTALSDELDGLMQSCPDKEAASQYNRVLKVRVDQKKAGFSTWYEFFPRSWAVEPGRHGTFRECKRLLPLIARMGFDVVYLPPIYPIGSTKRKGKNNTLVAGPDDPGSCWAIGSGEGGHKSVHPELGTIEDFGEFVREAEAEGISVALDIAFQCSPDHPYVKEHPQWFKWRPDGTVQFAENPPKRYEDILPLDFETEDWKNLWTELKSVLLFWIEKGVRIFRVDNPHTKAFLFWDWVIDEITGEYPDTVFLAEAFTRPKVMARLAKGGFNQSYTYFTWRNTKHDLQKYLTELTTSEVKEYMRPNFWPNTPDILHEELQTGSRATFLTRMALAATLSSNYGMYAPAYELCEYLPVKPGKEEYLDSEKYEIKQWDMDRPSNIRAEITAVNHIRRENAALQQTNNIEFVRVDAGEGREHDMLMGYVKRSVDDSNIILTVVNLDPQNTHAGWLRFPLEAFKLPHTHHFRVEDLMSGRTFEWDGEWNYVELNPEHMPVHIFKVNLFS</sequence>
<dbReference type="InterPro" id="IPR017853">
    <property type="entry name" value="GH"/>
</dbReference>
<dbReference type="CDD" id="cd11344">
    <property type="entry name" value="AmyAc_GlgE_like"/>
    <property type="match status" value="1"/>
</dbReference>
<dbReference type="HAMAP" id="MF_02124">
    <property type="entry name" value="GlgE"/>
    <property type="match status" value="1"/>
</dbReference>
<dbReference type="STRING" id="331678.Cphamn1_0239"/>
<gene>
    <name evidence="6" type="primary">glgE</name>
    <name evidence="8" type="ordered locus">Cphamn1_0239</name>
</gene>
<keyword evidence="2 6" id="KW-0328">Glycosyltransferase</keyword>
<dbReference type="PANTHER" id="PTHR47786:SF2">
    <property type="entry name" value="GLYCOSYL HYDROLASE FAMILY 13 CATALYTIC DOMAIN-CONTAINING PROTEIN"/>
    <property type="match status" value="1"/>
</dbReference>
<feature type="binding site" evidence="6">
    <location>
        <position position="297"/>
    </location>
    <ligand>
        <name>alpha-maltose 1-phosphate</name>
        <dbReference type="ChEBI" id="CHEBI:63576"/>
    </ligand>
</feature>
<feature type="binding site" evidence="6">
    <location>
        <position position="429"/>
    </location>
    <ligand>
        <name>alpha-maltose 1-phosphate</name>
        <dbReference type="ChEBI" id="CHEBI:63576"/>
    </ligand>
</feature>
<feature type="binding site" evidence="6">
    <location>
        <position position="357"/>
    </location>
    <ligand>
        <name>alpha-maltose 1-phosphate</name>
        <dbReference type="ChEBI" id="CHEBI:63576"/>
    </ligand>
</feature>
<evidence type="ECO:0000256" key="5">
    <source>
        <dbReference type="ARBA" id="ARBA00048735"/>
    </source>
</evidence>
<dbReference type="AlphaFoldDB" id="B3EKY1"/>
<dbReference type="SUPFAM" id="SSF51445">
    <property type="entry name" value="(Trans)glycosidases"/>
    <property type="match status" value="1"/>
</dbReference>
<evidence type="ECO:0000256" key="6">
    <source>
        <dbReference type="HAMAP-Rule" id="MF_02124"/>
    </source>
</evidence>
<feature type="binding site" evidence="6">
    <location>
        <position position="392"/>
    </location>
    <ligand>
        <name>alpha-maltose 1-phosphate</name>
        <dbReference type="ChEBI" id="CHEBI:63576"/>
    </ligand>
</feature>
<feature type="binding site" evidence="6">
    <location>
        <begin position="570"/>
        <end position="571"/>
    </location>
    <ligand>
        <name>alpha-maltose 1-phosphate</name>
        <dbReference type="ChEBI" id="CHEBI:63576"/>
    </ligand>
</feature>
<evidence type="ECO:0000256" key="3">
    <source>
        <dbReference type="ARBA" id="ARBA00022679"/>
    </source>
</evidence>
<keyword evidence="4 6" id="KW-0119">Carbohydrate metabolism</keyword>
<dbReference type="InterPro" id="IPR021828">
    <property type="entry name" value="GlgE_dom_N/S"/>
</dbReference>
<dbReference type="InterPro" id="IPR006047">
    <property type="entry name" value="GH13_cat_dom"/>
</dbReference>
<accession>B3EKY1</accession>
<protein>
    <recommendedName>
        <fullName evidence="6">Alpha-1,4-glucan:maltose-1-phosphate maltosyltransferase</fullName>
        <shortName evidence="6">GMPMT</shortName>
        <ecNumber evidence="6">2.4.99.16</ecNumber>
    </recommendedName>
    <alternativeName>
        <fullName evidence="6">(1-&gt;4)-alpha-D-glucan:maltose-1-phosphate alpha-D-maltosyltransferase</fullName>
    </alternativeName>
</protein>
<keyword evidence="3 6" id="KW-0808">Transferase</keyword>
<dbReference type="EMBL" id="CP001101">
    <property type="protein sequence ID" value="ACE03208.1"/>
    <property type="molecule type" value="Genomic_DNA"/>
</dbReference>
<name>B3EKY1_CHLPB</name>
<evidence type="ECO:0000313" key="8">
    <source>
        <dbReference type="EMBL" id="ACE03208.1"/>
    </source>
</evidence>
<evidence type="ECO:0000256" key="1">
    <source>
        <dbReference type="ARBA" id="ARBA00011738"/>
    </source>
</evidence>
<dbReference type="PANTHER" id="PTHR47786">
    <property type="entry name" value="ALPHA-1,4-GLUCAN:MALTOSE-1-PHOSPHATE MALTOSYLTRANSFERASE"/>
    <property type="match status" value="1"/>
</dbReference>
<dbReference type="HOGENOM" id="CLU_015798_0_0_10"/>
<feature type="active site" description="Proton donor" evidence="6">
    <location>
        <position position="457"/>
    </location>
</feature>
<proteinExistence type="inferred from homology"/>
<dbReference type="Pfam" id="PF21702">
    <property type="entry name" value="GLGE_C"/>
    <property type="match status" value="1"/>
</dbReference>
<dbReference type="CAZy" id="GH13">
    <property type="family name" value="Glycoside Hydrolase Family 13"/>
</dbReference>
<comment type="similarity">
    <text evidence="6">Belongs to the glycosyl hydrolase 13 family. GlgE subfamily.</text>
</comment>
<comment type="function">
    <text evidence="6">Maltosyltransferase that uses maltose 1-phosphate (M1P) as the sugar donor to elongate linear or branched alpha-(1-&gt;4)-glucans. Is involved in a branched alpha-glucan biosynthetic pathway from trehalose, together with TreS, Mak and GlgB.</text>
</comment>
<dbReference type="Gene3D" id="1.20.58.80">
    <property type="entry name" value="Phosphotransferase system, lactose/cellobiose-type IIA subunit"/>
    <property type="match status" value="1"/>
</dbReference>
<organism evidence="8">
    <name type="scientific">Chlorobium phaeobacteroides (strain BS1)</name>
    <dbReference type="NCBI Taxonomy" id="331678"/>
    <lineage>
        <taxon>Bacteria</taxon>
        <taxon>Pseudomonadati</taxon>
        <taxon>Chlorobiota</taxon>
        <taxon>Chlorobiia</taxon>
        <taxon>Chlorobiales</taxon>
        <taxon>Chlorobiaceae</taxon>
        <taxon>Chlorobium/Pelodictyon group</taxon>
        <taxon>Chlorobium</taxon>
    </lineage>
</organism>
<evidence type="ECO:0000259" key="7">
    <source>
        <dbReference type="SMART" id="SM00642"/>
    </source>
</evidence>
<dbReference type="InterPro" id="IPR013783">
    <property type="entry name" value="Ig-like_fold"/>
</dbReference>
<dbReference type="Gene3D" id="2.60.40.1180">
    <property type="entry name" value="Golgi alpha-mannosidase II"/>
    <property type="match status" value="1"/>
</dbReference>
<evidence type="ECO:0000256" key="4">
    <source>
        <dbReference type="ARBA" id="ARBA00023277"/>
    </source>
</evidence>
<dbReference type="Gene3D" id="2.60.40.10">
    <property type="entry name" value="Immunoglobulins"/>
    <property type="match status" value="1"/>
</dbReference>
<evidence type="ECO:0000256" key="2">
    <source>
        <dbReference type="ARBA" id="ARBA00022676"/>
    </source>
</evidence>
<dbReference type="SMART" id="SM00642">
    <property type="entry name" value="Aamy"/>
    <property type="match status" value="1"/>
</dbReference>